<reference evidence="1" key="1">
    <citation type="journal article" date="2019" name="Sci. Rep.">
        <title>Draft genome of Tanacetum cinerariifolium, the natural source of mosquito coil.</title>
        <authorList>
            <person name="Yamashiro T."/>
            <person name="Shiraishi A."/>
            <person name="Satake H."/>
            <person name="Nakayama K."/>
        </authorList>
    </citation>
    <scope>NUCLEOTIDE SEQUENCE</scope>
</reference>
<proteinExistence type="predicted"/>
<protein>
    <submittedName>
        <fullName evidence="1">Uncharacterized protein</fullName>
    </submittedName>
</protein>
<evidence type="ECO:0000313" key="1">
    <source>
        <dbReference type="EMBL" id="GEU66405.1"/>
    </source>
</evidence>
<sequence>MMHPGRLRGQLRKKLRWLKVGLLFLKTTSMVTRRRNMDFGVRFCSTSRTKQKSMVVKHTIWCAGNGRRCARSWFSFVECTITSCKEQELPKFATKSEGGSKRHKSFGSSLFTTESGDASINLNINFDDDDEDEENKERLAFIEIKRRKVKCREREVAAQEYRARQEDIRFYLQQYDHLTRDQQRMAMDEARAVIKAKYNLQY</sequence>
<name>A0A6L2M223_TANCI</name>
<dbReference type="AlphaFoldDB" id="A0A6L2M223"/>
<accession>A0A6L2M223</accession>
<comment type="caution">
    <text evidence="1">The sequence shown here is derived from an EMBL/GenBank/DDBJ whole genome shotgun (WGS) entry which is preliminary data.</text>
</comment>
<organism evidence="1">
    <name type="scientific">Tanacetum cinerariifolium</name>
    <name type="common">Dalmatian daisy</name>
    <name type="synonym">Chrysanthemum cinerariifolium</name>
    <dbReference type="NCBI Taxonomy" id="118510"/>
    <lineage>
        <taxon>Eukaryota</taxon>
        <taxon>Viridiplantae</taxon>
        <taxon>Streptophyta</taxon>
        <taxon>Embryophyta</taxon>
        <taxon>Tracheophyta</taxon>
        <taxon>Spermatophyta</taxon>
        <taxon>Magnoliopsida</taxon>
        <taxon>eudicotyledons</taxon>
        <taxon>Gunneridae</taxon>
        <taxon>Pentapetalae</taxon>
        <taxon>asterids</taxon>
        <taxon>campanulids</taxon>
        <taxon>Asterales</taxon>
        <taxon>Asteraceae</taxon>
        <taxon>Asteroideae</taxon>
        <taxon>Anthemideae</taxon>
        <taxon>Anthemidinae</taxon>
        <taxon>Tanacetum</taxon>
    </lineage>
</organism>
<dbReference type="EMBL" id="BKCJ010005376">
    <property type="protein sequence ID" value="GEU66405.1"/>
    <property type="molecule type" value="Genomic_DNA"/>
</dbReference>
<gene>
    <name evidence="1" type="ORF">Tci_038383</name>
</gene>